<evidence type="ECO:0000256" key="1">
    <source>
        <dbReference type="ARBA" id="ARBA00004141"/>
    </source>
</evidence>
<sequence>MRHPVTVAGARLSTKPVVVPVLIAINVLVHALTSLQAGNPMENFRSSLFQWWSLWPLPVADGQWWRLLTSGFLHIGLLHLLVNMVALWIIGRDLEMVLGRIRFASVYLLSLLGGSTAVFLFGGLINPVAGASGAVYGLMGGIAVAAFRLKLNLRPILMIIGINIVLTLSIPGISLLGHLGGLVLGLASTAALLYAPASRRTVWQFGALAGLLVVLVAVLVTRDLQLGNVV</sequence>
<keyword evidence="5 7" id="KW-1133">Transmembrane helix</keyword>
<dbReference type="PANTHER" id="PTHR43731">
    <property type="entry name" value="RHOMBOID PROTEASE"/>
    <property type="match status" value="1"/>
</dbReference>
<feature type="transmembrane region" description="Helical" evidence="7">
    <location>
        <begin position="131"/>
        <end position="149"/>
    </location>
</feature>
<dbReference type="PANTHER" id="PTHR43731:SF14">
    <property type="entry name" value="PRESENILIN-ASSOCIATED RHOMBOID-LIKE PROTEIN, MITOCHONDRIAL"/>
    <property type="match status" value="1"/>
</dbReference>
<reference evidence="9" key="1">
    <citation type="submission" date="2023-07" db="EMBL/GenBank/DDBJ databases">
        <title>Sequencing the genomes of 1000 actinobacteria strains.</title>
        <authorList>
            <person name="Klenk H.-P."/>
        </authorList>
    </citation>
    <scope>NUCLEOTIDE SEQUENCE</scope>
    <source>
        <strain evidence="9">DSM 45977</strain>
    </source>
</reference>
<organism evidence="9 10">
    <name type="scientific">Haloactinomyces albus</name>
    <dbReference type="NCBI Taxonomy" id="1352928"/>
    <lineage>
        <taxon>Bacteria</taxon>
        <taxon>Bacillati</taxon>
        <taxon>Actinomycetota</taxon>
        <taxon>Actinomycetes</taxon>
        <taxon>Actinopolysporales</taxon>
        <taxon>Actinopolysporaceae</taxon>
        <taxon>Haloactinomyces</taxon>
    </lineage>
</organism>
<proteinExistence type="inferred from homology"/>
<dbReference type="Gene3D" id="1.20.1540.10">
    <property type="entry name" value="Rhomboid-like"/>
    <property type="match status" value="1"/>
</dbReference>
<feature type="transmembrane region" description="Helical" evidence="7">
    <location>
        <begin position="202"/>
        <end position="220"/>
    </location>
</feature>
<keyword evidence="9" id="KW-0645">Protease</keyword>
<feature type="transmembrane region" description="Helical" evidence="7">
    <location>
        <begin position="103"/>
        <end position="125"/>
    </location>
</feature>
<evidence type="ECO:0000256" key="5">
    <source>
        <dbReference type="ARBA" id="ARBA00022989"/>
    </source>
</evidence>
<comment type="similarity">
    <text evidence="2">Belongs to the peptidase S54 family.</text>
</comment>
<dbReference type="EMBL" id="JAVDXW010000001">
    <property type="protein sequence ID" value="MDR7302001.1"/>
    <property type="molecule type" value="Genomic_DNA"/>
</dbReference>
<dbReference type="GO" id="GO:0004252">
    <property type="term" value="F:serine-type endopeptidase activity"/>
    <property type="evidence" value="ECO:0007669"/>
    <property type="project" value="InterPro"/>
</dbReference>
<dbReference type="InterPro" id="IPR022764">
    <property type="entry name" value="Peptidase_S54_rhomboid_dom"/>
</dbReference>
<evidence type="ECO:0000313" key="9">
    <source>
        <dbReference type="EMBL" id="MDR7302001.1"/>
    </source>
</evidence>
<evidence type="ECO:0000256" key="3">
    <source>
        <dbReference type="ARBA" id="ARBA00022692"/>
    </source>
</evidence>
<dbReference type="Pfam" id="PF01694">
    <property type="entry name" value="Rhomboid"/>
    <property type="match status" value="1"/>
</dbReference>
<keyword evidence="4" id="KW-0378">Hydrolase</keyword>
<keyword evidence="6 7" id="KW-0472">Membrane</keyword>
<dbReference type="InterPro" id="IPR035952">
    <property type="entry name" value="Rhomboid-like_sf"/>
</dbReference>
<evidence type="ECO:0000256" key="2">
    <source>
        <dbReference type="ARBA" id="ARBA00009045"/>
    </source>
</evidence>
<evidence type="ECO:0000256" key="7">
    <source>
        <dbReference type="SAM" id="Phobius"/>
    </source>
</evidence>
<evidence type="ECO:0000256" key="4">
    <source>
        <dbReference type="ARBA" id="ARBA00022801"/>
    </source>
</evidence>
<protein>
    <submittedName>
        <fullName evidence="9">Membrane associated rhomboid family serine protease</fullName>
    </submittedName>
</protein>
<comment type="subcellular location">
    <subcellularLocation>
        <location evidence="1">Membrane</location>
        <topology evidence="1">Multi-pass membrane protein</topology>
    </subcellularLocation>
</comment>
<feature type="transmembrane region" description="Helical" evidence="7">
    <location>
        <begin position="12"/>
        <end position="32"/>
    </location>
</feature>
<gene>
    <name evidence="9" type="ORF">JOF55_002182</name>
</gene>
<name>A0AAE3ZBS4_9ACTN</name>
<evidence type="ECO:0000313" key="10">
    <source>
        <dbReference type="Proteomes" id="UP001180845"/>
    </source>
</evidence>
<evidence type="ECO:0000256" key="6">
    <source>
        <dbReference type="ARBA" id="ARBA00023136"/>
    </source>
</evidence>
<dbReference type="InterPro" id="IPR050925">
    <property type="entry name" value="Rhomboid_protease_S54"/>
</dbReference>
<dbReference type="GO" id="GO:0006508">
    <property type="term" value="P:proteolysis"/>
    <property type="evidence" value="ECO:0007669"/>
    <property type="project" value="UniProtKB-KW"/>
</dbReference>
<dbReference type="GO" id="GO:0016020">
    <property type="term" value="C:membrane"/>
    <property type="evidence" value="ECO:0007669"/>
    <property type="project" value="UniProtKB-SubCell"/>
</dbReference>
<comment type="caution">
    <text evidence="9">The sequence shown here is derived from an EMBL/GenBank/DDBJ whole genome shotgun (WGS) entry which is preliminary data.</text>
</comment>
<dbReference type="SUPFAM" id="SSF144091">
    <property type="entry name" value="Rhomboid-like"/>
    <property type="match status" value="1"/>
</dbReference>
<feature type="domain" description="Peptidase S54 rhomboid" evidence="8">
    <location>
        <begin position="62"/>
        <end position="193"/>
    </location>
</feature>
<keyword evidence="3 7" id="KW-0812">Transmembrane</keyword>
<accession>A0AAE3ZBS4</accession>
<dbReference type="AlphaFoldDB" id="A0AAE3ZBS4"/>
<evidence type="ECO:0000259" key="8">
    <source>
        <dbReference type="Pfam" id="PF01694"/>
    </source>
</evidence>
<dbReference type="Proteomes" id="UP001180845">
    <property type="component" value="Unassembled WGS sequence"/>
</dbReference>
<feature type="transmembrane region" description="Helical" evidence="7">
    <location>
        <begin position="71"/>
        <end position="91"/>
    </location>
</feature>
<dbReference type="RefSeq" id="WP_310273138.1">
    <property type="nucleotide sequence ID" value="NZ_JAVDXW010000001.1"/>
</dbReference>
<keyword evidence="10" id="KW-1185">Reference proteome</keyword>